<reference evidence="9" key="3">
    <citation type="submission" date="2015-06" db="UniProtKB">
        <authorList>
            <consortium name="EnsemblMetazoa"/>
        </authorList>
    </citation>
    <scope>IDENTIFICATION</scope>
</reference>
<feature type="compositionally biased region" description="Low complexity" evidence="6">
    <location>
        <begin position="145"/>
        <end position="166"/>
    </location>
</feature>
<accession>T1FPX0</accession>
<dbReference type="GO" id="GO:0005524">
    <property type="term" value="F:ATP binding"/>
    <property type="evidence" value="ECO:0007669"/>
    <property type="project" value="UniProtKB-KW"/>
</dbReference>
<dbReference type="OrthoDB" id="63267at2759"/>
<keyword evidence="2" id="KW-0808">Transferase</keyword>
<feature type="region of interest" description="Disordered" evidence="6">
    <location>
        <begin position="138"/>
        <end position="185"/>
    </location>
</feature>
<sequence>MNYKQKDETDVSQFDPKFTKQMPIDSPVDSKLSESCNQLFMGFTYVAPSILEEMTKPWLSVKEPRSHRKLGSFTMRDQHHNIEDINESDDEHLTSTTLKDKNSITNHNGAIKINKSRPIPVSKSAVFKGVKLPFKSSQNFDNKSTKPPFFTTKSTPTTASTSASSSGKVTPVKSHSSTGSSRSNINYVETLLHYGNGKDSKQGNEKRWNFSSFVKSIKSPFNPKNHKAKN</sequence>
<organism evidence="9 10">
    <name type="scientific">Helobdella robusta</name>
    <name type="common">Californian leech</name>
    <dbReference type="NCBI Taxonomy" id="6412"/>
    <lineage>
        <taxon>Eukaryota</taxon>
        <taxon>Metazoa</taxon>
        <taxon>Spiralia</taxon>
        <taxon>Lophotrochozoa</taxon>
        <taxon>Annelida</taxon>
        <taxon>Clitellata</taxon>
        <taxon>Hirudinea</taxon>
        <taxon>Rhynchobdellida</taxon>
        <taxon>Glossiphoniidae</taxon>
        <taxon>Helobdella</taxon>
    </lineage>
</organism>
<feature type="domain" description="AGC-kinase C-terminal" evidence="7">
    <location>
        <begin position="1"/>
        <end position="55"/>
    </location>
</feature>
<keyword evidence="4" id="KW-0418">Kinase</keyword>
<dbReference type="GeneID" id="20210867"/>
<keyword evidence="3" id="KW-0547">Nucleotide-binding</keyword>
<dbReference type="HOGENOM" id="CLU_1205917_0_0_1"/>
<dbReference type="eggNOG" id="KOG0598">
    <property type="taxonomic scope" value="Eukaryota"/>
</dbReference>
<dbReference type="RefSeq" id="XP_009015785.1">
    <property type="nucleotide sequence ID" value="XM_009017537.1"/>
</dbReference>
<dbReference type="EnsemblMetazoa" id="HelroT188355">
    <property type="protein sequence ID" value="HelroP188355"/>
    <property type="gene ID" value="HelroG188355"/>
</dbReference>
<evidence type="ECO:0000313" key="9">
    <source>
        <dbReference type="EnsemblMetazoa" id="HelroP188355"/>
    </source>
</evidence>
<dbReference type="GO" id="GO:0004674">
    <property type="term" value="F:protein serine/threonine kinase activity"/>
    <property type="evidence" value="ECO:0007669"/>
    <property type="project" value="UniProtKB-KW"/>
</dbReference>
<keyword evidence="10" id="KW-1185">Reference proteome</keyword>
<evidence type="ECO:0000313" key="8">
    <source>
        <dbReference type="EMBL" id="ESO06417.1"/>
    </source>
</evidence>
<evidence type="ECO:0000313" key="10">
    <source>
        <dbReference type="Proteomes" id="UP000015101"/>
    </source>
</evidence>
<evidence type="ECO:0000256" key="3">
    <source>
        <dbReference type="ARBA" id="ARBA00022741"/>
    </source>
</evidence>
<keyword evidence="1" id="KW-0723">Serine/threonine-protein kinase</keyword>
<evidence type="ECO:0000256" key="6">
    <source>
        <dbReference type="SAM" id="MobiDB-lite"/>
    </source>
</evidence>
<keyword evidence="5" id="KW-0067">ATP-binding</keyword>
<evidence type="ECO:0000256" key="5">
    <source>
        <dbReference type="ARBA" id="ARBA00022840"/>
    </source>
</evidence>
<evidence type="ECO:0000259" key="7">
    <source>
        <dbReference type="PROSITE" id="PS51285"/>
    </source>
</evidence>
<dbReference type="AlphaFoldDB" id="T1FPX0"/>
<dbReference type="InterPro" id="IPR000961">
    <property type="entry name" value="AGC-kinase_C"/>
</dbReference>
<dbReference type="EMBL" id="KB096324">
    <property type="protein sequence ID" value="ESO06417.1"/>
    <property type="molecule type" value="Genomic_DNA"/>
</dbReference>
<dbReference type="Proteomes" id="UP000015101">
    <property type="component" value="Unassembled WGS sequence"/>
</dbReference>
<proteinExistence type="predicted"/>
<evidence type="ECO:0000256" key="4">
    <source>
        <dbReference type="ARBA" id="ARBA00022777"/>
    </source>
</evidence>
<feature type="compositionally biased region" description="Polar residues" evidence="6">
    <location>
        <begin position="173"/>
        <end position="185"/>
    </location>
</feature>
<dbReference type="KEGG" id="hro:HELRODRAFT_188355"/>
<dbReference type="STRING" id="6412.T1FPX0"/>
<reference evidence="10" key="1">
    <citation type="submission" date="2012-12" db="EMBL/GenBank/DDBJ databases">
        <authorList>
            <person name="Hellsten U."/>
            <person name="Grimwood J."/>
            <person name="Chapman J.A."/>
            <person name="Shapiro H."/>
            <person name="Aerts A."/>
            <person name="Otillar R.P."/>
            <person name="Terry A.Y."/>
            <person name="Boore J.L."/>
            <person name="Simakov O."/>
            <person name="Marletaz F."/>
            <person name="Cho S.-J."/>
            <person name="Edsinger-Gonzales E."/>
            <person name="Havlak P."/>
            <person name="Kuo D.-H."/>
            <person name="Larsson T."/>
            <person name="Lv J."/>
            <person name="Arendt D."/>
            <person name="Savage R."/>
            <person name="Osoegawa K."/>
            <person name="de Jong P."/>
            <person name="Lindberg D.R."/>
            <person name="Seaver E.C."/>
            <person name="Weisblat D.A."/>
            <person name="Putnam N.H."/>
            <person name="Grigoriev I.V."/>
            <person name="Rokhsar D.S."/>
        </authorList>
    </citation>
    <scope>NUCLEOTIDE SEQUENCE</scope>
</reference>
<dbReference type="CTD" id="20210867"/>
<evidence type="ECO:0000256" key="1">
    <source>
        <dbReference type="ARBA" id="ARBA00022527"/>
    </source>
</evidence>
<name>T1FPX0_HELRO</name>
<evidence type="ECO:0000256" key="2">
    <source>
        <dbReference type="ARBA" id="ARBA00022679"/>
    </source>
</evidence>
<dbReference type="InParanoid" id="T1FPX0"/>
<reference evidence="8 10" key="2">
    <citation type="journal article" date="2013" name="Nature">
        <title>Insights into bilaterian evolution from three spiralian genomes.</title>
        <authorList>
            <person name="Simakov O."/>
            <person name="Marletaz F."/>
            <person name="Cho S.J."/>
            <person name="Edsinger-Gonzales E."/>
            <person name="Havlak P."/>
            <person name="Hellsten U."/>
            <person name="Kuo D.H."/>
            <person name="Larsson T."/>
            <person name="Lv J."/>
            <person name="Arendt D."/>
            <person name="Savage R."/>
            <person name="Osoegawa K."/>
            <person name="de Jong P."/>
            <person name="Grimwood J."/>
            <person name="Chapman J.A."/>
            <person name="Shapiro H."/>
            <person name="Aerts A."/>
            <person name="Otillar R.P."/>
            <person name="Terry A.Y."/>
            <person name="Boore J.L."/>
            <person name="Grigoriev I.V."/>
            <person name="Lindberg D.R."/>
            <person name="Seaver E.C."/>
            <person name="Weisblat D.A."/>
            <person name="Putnam N.H."/>
            <person name="Rokhsar D.S."/>
        </authorList>
    </citation>
    <scope>NUCLEOTIDE SEQUENCE</scope>
</reference>
<dbReference type="InterPro" id="IPR017892">
    <property type="entry name" value="Pkinase_C"/>
</dbReference>
<dbReference type="Pfam" id="PF00433">
    <property type="entry name" value="Pkinase_C"/>
    <property type="match status" value="1"/>
</dbReference>
<dbReference type="PROSITE" id="PS51285">
    <property type="entry name" value="AGC_KINASE_CTER"/>
    <property type="match status" value="1"/>
</dbReference>
<protein>
    <recommendedName>
        <fullName evidence="7">AGC-kinase C-terminal domain-containing protein</fullName>
    </recommendedName>
</protein>
<gene>
    <name evidence="9" type="primary">20210867</name>
    <name evidence="8" type="ORF">HELRODRAFT_188355</name>
</gene>
<feature type="region of interest" description="Disordered" evidence="6">
    <location>
        <begin position="1"/>
        <end position="29"/>
    </location>
</feature>
<dbReference type="EMBL" id="AMQM01000630">
    <property type="status" value="NOT_ANNOTATED_CDS"/>
    <property type="molecule type" value="Genomic_DNA"/>
</dbReference>